<comment type="catalytic activity">
    <reaction evidence="11">
        <text>N(6)-(pyridoxal phosphate)-L-lysyl-[4-amino-5-hydroxymethyl-2-methylpyrimidine phosphate synthase] + L-histidyl-[4-amino-5-hydroxymethyl-2-methylpyrimidine phosphate synthase] + 2 Fe(3+) + 4 H2O = L-lysyl-[4-amino-5-hydroxymethyl-2-methylpyrimidine phosphate synthase] + (2S)-2-amino-5-hydroxy-4-oxopentanoyl-[4-amino-5-hydroxymethyl-2-methylpyrimidine phosphate synthase] + 4-amino-2-methyl-5-(phosphooxymethyl)pyrimidine + 3-oxopropanoate + 2 Fe(2+) + 2 H(+)</text>
        <dbReference type="Rhea" id="RHEA:65756"/>
        <dbReference type="Rhea" id="RHEA-COMP:16892"/>
        <dbReference type="Rhea" id="RHEA-COMP:16893"/>
        <dbReference type="Rhea" id="RHEA-COMP:16894"/>
        <dbReference type="Rhea" id="RHEA-COMP:16895"/>
        <dbReference type="ChEBI" id="CHEBI:15377"/>
        <dbReference type="ChEBI" id="CHEBI:15378"/>
        <dbReference type="ChEBI" id="CHEBI:29033"/>
        <dbReference type="ChEBI" id="CHEBI:29034"/>
        <dbReference type="ChEBI" id="CHEBI:29969"/>
        <dbReference type="ChEBI" id="CHEBI:29979"/>
        <dbReference type="ChEBI" id="CHEBI:33190"/>
        <dbReference type="ChEBI" id="CHEBI:58354"/>
        <dbReference type="ChEBI" id="CHEBI:143915"/>
        <dbReference type="ChEBI" id="CHEBI:157692"/>
    </reaction>
    <physiologicalReaction direction="left-to-right" evidence="11">
        <dbReference type="Rhea" id="RHEA:65757"/>
    </physiologicalReaction>
</comment>
<accession>A0A2K1IAI0</accession>
<comment type="subunit">
    <text evidence="4">Homodimer.</text>
</comment>
<comment type="similarity">
    <text evidence="3">Belongs to the NMT1/THI5 family.</text>
</comment>
<dbReference type="RefSeq" id="XP_024367299.1">
    <property type="nucleotide sequence ID" value="XM_024511531.2"/>
</dbReference>
<evidence type="ECO:0000313" key="14">
    <source>
        <dbReference type="EnsemblPlants" id="Pp3c27_3090V3.1"/>
    </source>
</evidence>
<sequence length="350" mass="38636">MALEDVTVALDWTPNSNHVGFYVAQARGMYADVGLSVKFISPHCDNYKATPALRVSAKEATLGLGPSETLFSYHSESEKPDLIAIATLLQQDLSSIATLKKSGINRPQELDGKRYASYGARYEGRIVQKMIQNDGGKGDYEEIVPAKLGIWSTLLEGKADATWVFSGWEGCAASIAGVELNEFRLSDYGIPYGYSPVLFCHPDTINDSADKLSNFLLATAKGYAWAARQSCLEATKLFLKQVKQEHPDLLEEAVAQELVSESLNYMKNSFLASDGHWGHMDAAVWEAFLNWLQTEGLLTTYTQSRNPVPGVSVSLDELRQGNVGDPIAHDQINLKNVYTNRFLELARQKS</sequence>
<protein>
    <recommendedName>
        <fullName evidence="10">Thiamine pyrimidine synthase</fullName>
    </recommendedName>
</protein>
<dbReference type="GO" id="GO:0016740">
    <property type="term" value="F:transferase activity"/>
    <property type="evidence" value="ECO:0007669"/>
    <property type="project" value="UniProtKB-KW"/>
</dbReference>
<proteinExistence type="inferred from homology"/>
<evidence type="ECO:0000256" key="6">
    <source>
        <dbReference type="ARBA" id="ARBA00022723"/>
    </source>
</evidence>
<keyword evidence="6" id="KW-0479">Metal-binding</keyword>
<comment type="function">
    <text evidence="1">Responsible for the formation of the pyrimidine heterocycle in the thiamine biosynthesis pathway. Catalyzes the formation of hydroxymethylpyrimidine phosphate (HMP-P) from histidine and pyridoxal phosphate (PLP). The protein uses PLP and the active site histidine to form HMP-P, generating an inactive enzyme. The enzyme can only undergo a single turnover, which suggests it is a suicide enzyme.</text>
</comment>
<evidence type="ECO:0000256" key="8">
    <source>
        <dbReference type="ARBA" id="ARBA00022977"/>
    </source>
</evidence>
<evidence type="ECO:0000256" key="3">
    <source>
        <dbReference type="ARBA" id="ARBA00009406"/>
    </source>
</evidence>
<keyword evidence="9" id="KW-0408">Iron</keyword>
<dbReference type="Pfam" id="PF09084">
    <property type="entry name" value="NMT1"/>
    <property type="match status" value="1"/>
</dbReference>
<keyword evidence="5" id="KW-0808">Transferase</keyword>
<evidence type="ECO:0000256" key="5">
    <source>
        <dbReference type="ARBA" id="ARBA00022679"/>
    </source>
</evidence>
<keyword evidence="15" id="KW-1185">Reference proteome</keyword>
<dbReference type="Gene3D" id="3.40.190.10">
    <property type="entry name" value="Periplasmic binding protein-like II"/>
    <property type="match status" value="2"/>
</dbReference>
<keyword evidence="8" id="KW-0784">Thiamine biosynthesis</keyword>
<evidence type="ECO:0000313" key="13">
    <source>
        <dbReference type="EMBL" id="PNR26274.1"/>
    </source>
</evidence>
<feature type="domain" description="SsuA/THI5-like" evidence="12">
    <location>
        <begin position="15"/>
        <end position="228"/>
    </location>
</feature>
<dbReference type="Gramene" id="Pp3c27_3090V3.1">
    <property type="protein sequence ID" value="Pp3c27_3090V3.1"/>
    <property type="gene ID" value="Pp3c27_3090"/>
</dbReference>
<dbReference type="GeneID" id="112278280"/>
<dbReference type="InterPro" id="IPR027939">
    <property type="entry name" value="NMT1/THI5"/>
</dbReference>
<dbReference type="EnsemblPlants" id="Pp3c27_3090V3.1">
    <property type="protein sequence ID" value="Pp3c27_3090V3.1"/>
    <property type="gene ID" value="Pp3c27_3090"/>
</dbReference>
<evidence type="ECO:0000256" key="9">
    <source>
        <dbReference type="ARBA" id="ARBA00023004"/>
    </source>
</evidence>
<evidence type="ECO:0000259" key="12">
    <source>
        <dbReference type="Pfam" id="PF09084"/>
    </source>
</evidence>
<dbReference type="GO" id="GO:0046872">
    <property type="term" value="F:metal ion binding"/>
    <property type="evidence" value="ECO:0007669"/>
    <property type="project" value="UniProtKB-KW"/>
</dbReference>
<dbReference type="STRING" id="3218.A0A2K1IAI0"/>
<evidence type="ECO:0000256" key="1">
    <source>
        <dbReference type="ARBA" id="ARBA00003469"/>
    </source>
</evidence>
<dbReference type="Proteomes" id="UP000006727">
    <property type="component" value="Chromosome 27"/>
</dbReference>
<comment type="pathway">
    <text evidence="2">Cofactor biosynthesis; thiamine diphosphate biosynthesis.</text>
</comment>
<evidence type="ECO:0000313" key="15">
    <source>
        <dbReference type="Proteomes" id="UP000006727"/>
    </source>
</evidence>
<dbReference type="PANTHER" id="PTHR31528:SF1">
    <property type="entry name" value="4-AMINO-5-HYDROXYMETHYL-2-METHYLPYRIMIDINE PHOSPHATE SYNTHASE THI11-RELATED"/>
    <property type="match status" value="1"/>
</dbReference>
<dbReference type="PaxDb" id="3218-PP1S54_247V6.2"/>
<keyword evidence="7" id="KW-0663">Pyridoxal phosphate</keyword>
<evidence type="ECO:0000256" key="7">
    <source>
        <dbReference type="ARBA" id="ARBA00022898"/>
    </source>
</evidence>
<evidence type="ECO:0000256" key="11">
    <source>
        <dbReference type="ARBA" id="ARBA00048179"/>
    </source>
</evidence>
<dbReference type="EMBL" id="ABEU02000027">
    <property type="protein sequence ID" value="PNR26274.1"/>
    <property type="molecule type" value="Genomic_DNA"/>
</dbReference>
<evidence type="ECO:0000256" key="4">
    <source>
        <dbReference type="ARBA" id="ARBA00011738"/>
    </source>
</evidence>
<reference evidence="14" key="3">
    <citation type="submission" date="2020-12" db="UniProtKB">
        <authorList>
            <consortium name="EnsemblPlants"/>
        </authorList>
    </citation>
    <scope>IDENTIFICATION</scope>
</reference>
<evidence type="ECO:0000256" key="2">
    <source>
        <dbReference type="ARBA" id="ARBA00004948"/>
    </source>
</evidence>
<dbReference type="PANTHER" id="PTHR31528">
    <property type="entry name" value="4-AMINO-5-HYDROXYMETHYL-2-METHYLPYRIMIDINE PHOSPHATE SYNTHASE THI11-RELATED"/>
    <property type="match status" value="1"/>
</dbReference>
<organism evidence="13">
    <name type="scientific">Physcomitrium patens</name>
    <name type="common">Spreading-leaved earth moss</name>
    <name type="synonym">Physcomitrella patens</name>
    <dbReference type="NCBI Taxonomy" id="3218"/>
    <lineage>
        <taxon>Eukaryota</taxon>
        <taxon>Viridiplantae</taxon>
        <taxon>Streptophyta</taxon>
        <taxon>Embryophyta</taxon>
        <taxon>Bryophyta</taxon>
        <taxon>Bryophytina</taxon>
        <taxon>Bryopsida</taxon>
        <taxon>Funariidae</taxon>
        <taxon>Funariales</taxon>
        <taxon>Funariaceae</taxon>
        <taxon>Physcomitrium</taxon>
    </lineage>
</organism>
<name>A0A2K1IAI0_PHYPA</name>
<dbReference type="UniPathway" id="UPA00060"/>
<dbReference type="SUPFAM" id="SSF53850">
    <property type="entry name" value="Periplasmic binding protein-like II"/>
    <property type="match status" value="1"/>
</dbReference>
<reference evidence="13 15" key="1">
    <citation type="journal article" date="2008" name="Science">
        <title>The Physcomitrella genome reveals evolutionary insights into the conquest of land by plants.</title>
        <authorList>
            <person name="Rensing S."/>
            <person name="Lang D."/>
            <person name="Zimmer A."/>
            <person name="Terry A."/>
            <person name="Salamov A."/>
            <person name="Shapiro H."/>
            <person name="Nishiyama T."/>
            <person name="Perroud P.-F."/>
            <person name="Lindquist E."/>
            <person name="Kamisugi Y."/>
            <person name="Tanahashi T."/>
            <person name="Sakakibara K."/>
            <person name="Fujita T."/>
            <person name="Oishi K."/>
            <person name="Shin-I T."/>
            <person name="Kuroki Y."/>
            <person name="Toyoda A."/>
            <person name="Suzuki Y."/>
            <person name="Hashimoto A."/>
            <person name="Yamaguchi K."/>
            <person name="Sugano A."/>
            <person name="Kohara Y."/>
            <person name="Fujiyama A."/>
            <person name="Anterola A."/>
            <person name="Aoki S."/>
            <person name="Ashton N."/>
            <person name="Barbazuk W.B."/>
            <person name="Barker E."/>
            <person name="Bennetzen J."/>
            <person name="Bezanilla M."/>
            <person name="Blankenship R."/>
            <person name="Cho S.H."/>
            <person name="Dutcher S."/>
            <person name="Estelle M."/>
            <person name="Fawcett J.A."/>
            <person name="Gundlach H."/>
            <person name="Hanada K."/>
            <person name="Heyl A."/>
            <person name="Hicks K.A."/>
            <person name="Hugh J."/>
            <person name="Lohr M."/>
            <person name="Mayer K."/>
            <person name="Melkozernov A."/>
            <person name="Murata T."/>
            <person name="Nelson D."/>
            <person name="Pils B."/>
            <person name="Prigge M."/>
            <person name="Reiss B."/>
            <person name="Renner T."/>
            <person name="Rombauts S."/>
            <person name="Rushton P."/>
            <person name="Sanderfoot A."/>
            <person name="Schween G."/>
            <person name="Shiu S.-H."/>
            <person name="Stueber K."/>
            <person name="Theodoulou F.L."/>
            <person name="Tu H."/>
            <person name="Van de Peer Y."/>
            <person name="Verrier P.J."/>
            <person name="Waters E."/>
            <person name="Wood A."/>
            <person name="Yang L."/>
            <person name="Cove D."/>
            <person name="Cuming A."/>
            <person name="Hasebe M."/>
            <person name="Lucas S."/>
            <person name="Mishler D.B."/>
            <person name="Reski R."/>
            <person name="Grigoriev I."/>
            <person name="Quatrano R.S."/>
            <person name="Boore J.L."/>
        </authorList>
    </citation>
    <scope>NUCLEOTIDE SEQUENCE [LARGE SCALE GENOMIC DNA]</scope>
    <source>
        <strain evidence="14 15">cv. Gransden 2004</strain>
    </source>
</reference>
<dbReference type="EnsemblPlants" id="Pp3c27_3090V3.3">
    <property type="protein sequence ID" value="Pp3c27_3090V3.3"/>
    <property type="gene ID" value="Pp3c27_3090"/>
</dbReference>
<dbReference type="AlphaFoldDB" id="A0A2K1IAI0"/>
<dbReference type="GO" id="GO:0009229">
    <property type="term" value="P:thiamine diphosphate biosynthetic process"/>
    <property type="evidence" value="ECO:0007669"/>
    <property type="project" value="UniProtKB-UniPathway"/>
</dbReference>
<dbReference type="InterPro" id="IPR015168">
    <property type="entry name" value="SsuA/THI5"/>
</dbReference>
<dbReference type="GO" id="GO:0009228">
    <property type="term" value="P:thiamine biosynthetic process"/>
    <property type="evidence" value="ECO:0007669"/>
    <property type="project" value="UniProtKB-KW"/>
</dbReference>
<dbReference type="Gramene" id="Pp3c27_3090V3.3">
    <property type="protein sequence ID" value="Pp3c27_3090V3.3"/>
    <property type="gene ID" value="Pp3c27_3090"/>
</dbReference>
<reference evidence="13 15" key="2">
    <citation type="journal article" date="2018" name="Plant J.">
        <title>The Physcomitrella patens chromosome-scale assembly reveals moss genome structure and evolution.</title>
        <authorList>
            <person name="Lang D."/>
            <person name="Ullrich K.K."/>
            <person name="Murat F."/>
            <person name="Fuchs J."/>
            <person name="Jenkins J."/>
            <person name="Haas F.B."/>
            <person name="Piednoel M."/>
            <person name="Gundlach H."/>
            <person name="Van Bel M."/>
            <person name="Meyberg R."/>
            <person name="Vives C."/>
            <person name="Morata J."/>
            <person name="Symeonidi A."/>
            <person name="Hiss M."/>
            <person name="Muchero W."/>
            <person name="Kamisugi Y."/>
            <person name="Saleh O."/>
            <person name="Blanc G."/>
            <person name="Decker E.L."/>
            <person name="van Gessel N."/>
            <person name="Grimwood J."/>
            <person name="Hayes R.D."/>
            <person name="Graham S.W."/>
            <person name="Gunter L.E."/>
            <person name="McDaniel S.F."/>
            <person name="Hoernstein S.N.W."/>
            <person name="Larsson A."/>
            <person name="Li F.W."/>
            <person name="Perroud P.F."/>
            <person name="Phillips J."/>
            <person name="Ranjan P."/>
            <person name="Rokshar D.S."/>
            <person name="Rothfels C.J."/>
            <person name="Schneider L."/>
            <person name="Shu S."/>
            <person name="Stevenson D.W."/>
            <person name="Thummler F."/>
            <person name="Tillich M."/>
            <person name="Villarreal Aguilar J.C."/>
            <person name="Widiez T."/>
            <person name="Wong G.K."/>
            <person name="Wymore A."/>
            <person name="Zhang Y."/>
            <person name="Zimmer A.D."/>
            <person name="Quatrano R.S."/>
            <person name="Mayer K.F.X."/>
            <person name="Goodstein D."/>
            <person name="Casacuberta J.M."/>
            <person name="Vandepoele K."/>
            <person name="Reski R."/>
            <person name="Cuming A.C."/>
            <person name="Tuskan G.A."/>
            <person name="Maumus F."/>
            <person name="Salse J."/>
            <person name="Schmutz J."/>
            <person name="Rensing S.A."/>
        </authorList>
    </citation>
    <scope>NUCLEOTIDE SEQUENCE [LARGE SCALE GENOMIC DNA]</scope>
    <source>
        <strain evidence="14 15">cv. Gransden 2004</strain>
    </source>
</reference>
<gene>
    <name evidence="14" type="primary">LOC112278280</name>
    <name evidence="13" type="ORF">PHYPA_030848</name>
</gene>
<evidence type="ECO:0000256" key="10">
    <source>
        <dbReference type="ARBA" id="ARBA00033171"/>
    </source>
</evidence>